<feature type="domain" description="Ice-binding protein C-terminal" evidence="2">
    <location>
        <begin position="170"/>
        <end position="194"/>
    </location>
</feature>
<gene>
    <name evidence="3" type="ORF">KK488_07165</name>
</gene>
<organism evidence="3 4">
    <name type="scientific">Sphingobium nicotianae</name>
    <dbReference type="NCBI Taxonomy" id="2782607"/>
    <lineage>
        <taxon>Bacteria</taxon>
        <taxon>Pseudomonadati</taxon>
        <taxon>Pseudomonadota</taxon>
        <taxon>Alphaproteobacteria</taxon>
        <taxon>Sphingomonadales</taxon>
        <taxon>Sphingomonadaceae</taxon>
        <taxon>Sphingobium</taxon>
    </lineage>
</organism>
<dbReference type="Pfam" id="PF07589">
    <property type="entry name" value="PEP-CTERM"/>
    <property type="match status" value="1"/>
</dbReference>
<accession>A0A9X1DB65</accession>
<evidence type="ECO:0000259" key="2">
    <source>
        <dbReference type="Pfam" id="PF07589"/>
    </source>
</evidence>
<evidence type="ECO:0000313" key="4">
    <source>
        <dbReference type="Proteomes" id="UP001138757"/>
    </source>
</evidence>
<keyword evidence="1" id="KW-0732">Signal</keyword>
<dbReference type="NCBIfam" id="TIGR02595">
    <property type="entry name" value="PEP_CTERM"/>
    <property type="match status" value="1"/>
</dbReference>
<proteinExistence type="predicted"/>
<dbReference type="Proteomes" id="UP001138757">
    <property type="component" value="Unassembled WGS sequence"/>
</dbReference>
<dbReference type="EMBL" id="JAHGAW010000004">
    <property type="protein sequence ID" value="MBT2186727.1"/>
    <property type="molecule type" value="Genomic_DNA"/>
</dbReference>
<comment type="caution">
    <text evidence="3">The sequence shown here is derived from an EMBL/GenBank/DDBJ whole genome shotgun (WGS) entry which is preliminary data.</text>
</comment>
<evidence type="ECO:0000313" key="3">
    <source>
        <dbReference type="EMBL" id="MBT2186727.1"/>
    </source>
</evidence>
<dbReference type="NCBIfam" id="NF035944">
    <property type="entry name" value="PEPxxWA-CTERM"/>
    <property type="match status" value="1"/>
</dbReference>
<evidence type="ECO:0000256" key="1">
    <source>
        <dbReference type="SAM" id="SignalP"/>
    </source>
</evidence>
<reference evidence="3" key="1">
    <citation type="submission" date="2021-05" db="EMBL/GenBank/DDBJ databases">
        <title>Genome of Sphingobium sp. strain.</title>
        <authorList>
            <person name="Fan R."/>
        </authorList>
    </citation>
    <scope>NUCLEOTIDE SEQUENCE</scope>
    <source>
        <strain evidence="3">H33</strain>
    </source>
</reference>
<keyword evidence="4" id="KW-1185">Reference proteome</keyword>
<feature type="chain" id="PRO_5040723900" evidence="1">
    <location>
        <begin position="22"/>
        <end position="201"/>
    </location>
</feature>
<sequence>MRKFIAAALLAGTVFAAPASATVTYYYSQAAFLAALGATVPTVEDFNDTTLVPGLSILSTVGTVDAGDDNVFDDRLVPNTQSTTFLLPGSFHAFGGFWDLTPGGAGLGIAITPVPGATLGTEVPNSFSGGFFGFISSDAFNYVVLTAGTQGGVAETYKLDDLTFGNVGPAVPEPATWGMMIVGLGVAGMAMRRRATKVSFA</sequence>
<protein>
    <submittedName>
        <fullName evidence="3">PEP-CTERM sorting domain-containing protein</fullName>
    </submittedName>
</protein>
<feature type="signal peptide" evidence="1">
    <location>
        <begin position="1"/>
        <end position="21"/>
    </location>
</feature>
<name>A0A9X1DB65_9SPHN</name>
<dbReference type="AlphaFoldDB" id="A0A9X1DB65"/>
<dbReference type="RefSeq" id="WP_214622478.1">
    <property type="nucleotide sequence ID" value="NZ_JAHGAW010000004.1"/>
</dbReference>
<dbReference type="InterPro" id="IPR013424">
    <property type="entry name" value="Ice-binding_C"/>
</dbReference>